<keyword evidence="1" id="KW-0472">Membrane</keyword>
<accession>A0A2Z4LRC4</accession>
<evidence type="ECO:0000256" key="1">
    <source>
        <dbReference type="SAM" id="Phobius"/>
    </source>
</evidence>
<gene>
    <name evidence="2" type="ORF">HME9304_01386</name>
</gene>
<protein>
    <submittedName>
        <fullName evidence="2">Uncharacterized protein</fullName>
    </submittedName>
</protein>
<evidence type="ECO:0000313" key="2">
    <source>
        <dbReference type="EMBL" id="AWX44386.1"/>
    </source>
</evidence>
<dbReference type="OrthoDB" id="639802at2"/>
<dbReference type="EMBL" id="CP030104">
    <property type="protein sequence ID" value="AWX44386.1"/>
    <property type="molecule type" value="Genomic_DNA"/>
</dbReference>
<reference evidence="2 3" key="1">
    <citation type="submission" date="2018-06" db="EMBL/GenBank/DDBJ databases">
        <title>Spongiibacterium sp. HME9304 Genome sequencing and assembly.</title>
        <authorList>
            <person name="Kang H."/>
            <person name="Kim H."/>
            <person name="Joh K."/>
        </authorList>
    </citation>
    <scope>NUCLEOTIDE SEQUENCE [LARGE SCALE GENOMIC DNA]</scope>
    <source>
        <strain evidence="2 3">HME9304</strain>
    </source>
</reference>
<dbReference type="KEGG" id="spon:HME9304_01386"/>
<feature type="transmembrane region" description="Helical" evidence="1">
    <location>
        <begin position="115"/>
        <end position="136"/>
    </location>
</feature>
<keyword evidence="3" id="KW-1185">Reference proteome</keyword>
<keyword evidence="1" id="KW-1133">Transmembrane helix</keyword>
<proteinExistence type="predicted"/>
<organism evidence="2 3">
    <name type="scientific">Flagellimonas maritima</name>
    <dbReference type="NCBI Taxonomy" id="1383885"/>
    <lineage>
        <taxon>Bacteria</taxon>
        <taxon>Pseudomonadati</taxon>
        <taxon>Bacteroidota</taxon>
        <taxon>Flavobacteriia</taxon>
        <taxon>Flavobacteriales</taxon>
        <taxon>Flavobacteriaceae</taxon>
        <taxon>Flagellimonas</taxon>
    </lineage>
</organism>
<dbReference type="Gene3D" id="2.60.120.560">
    <property type="entry name" value="Exo-inulinase, domain 1"/>
    <property type="match status" value="1"/>
</dbReference>
<dbReference type="RefSeq" id="WP_112377863.1">
    <property type="nucleotide sequence ID" value="NZ_CP030104.1"/>
</dbReference>
<sequence length="434" mass="50168">MEPSDSALLEKVKRKIAAEANLVEMRKWSQKDFEFLSFFIEEKTGCRLSVSTLKRIWSNDYRRLPHISTLNALSTAAFDKNWQNLKSASITNRNAKKVRSFKVRSVGQKKSYRKIAIGLLLVIPIVLILIGAATVIQKGQPKRTEVTEVSFGHTKTLENQLPNTVVFQYDIEAIDADRFFLQQSWDRSRRVEIFKGNREQTDIYYIPGYFTAKLIADEEVIKEMPVHVTYENWFIAARQPMSNIVTFDKYLWLRKNYLGIDTETLGSKGIDVNRDFQLAYYHVKDFDVDGDNLTYKASFKMDPLENVDCPIINIHLQGAYGYYWIMIGNKGCGSELSQRVGDKSYDGRTQDLTKLTTNIYQWNEFEIRTTNKNVHILLNGSEVFSTSYKTSIDGIMEISYFFNGMGLIDNVELRDGQGEIKFSDEFQIYHEHVP</sequence>
<name>A0A2Z4LRC4_9FLAO</name>
<evidence type="ECO:0000313" key="3">
    <source>
        <dbReference type="Proteomes" id="UP000248536"/>
    </source>
</evidence>
<dbReference type="AlphaFoldDB" id="A0A2Z4LRC4"/>
<keyword evidence="1" id="KW-0812">Transmembrane</keyword>
<dbReference type="Proteomes" id="UP000248536">
    <property type="component" value="Chromosome"/>
</dbReference>